<dbReference type="Pfam" id="PF01266">
    <property type="entry name" value="DAO"/>
    <property type="match status" value="1"/>
</dbReference>
<sequence>MSNRPAVVIGGGVVGAAAAYYLAKSGRPVVILEKGKFGAACSHANCGYLSPSHVLPLAQPGVLMPSLLSMLKPNSPFSIRFRFSPALWSWLIKFALRCRRQPMMQAAGGIHALLQSSRQLYSQIIADEQMDCEFEERGLLFVYKDESHFHEFEHVNELLSREFDVVAAPYAREALNELEPALKPGIAGGWLFGGDAHLRPDRLMTAWRKVLEGMNVEIRENCEFKQFTSGGKTATAAETSTGTVDGEDFLITTGAWTPFLNDQLGAKIPIQPGKGYSITMPRPEICPRFPMLLEQHHVGVTPWESGYRLGSTMEFAGYDTTINEKRLGILTSGAEVYLKNPHCAPIIEKWYGWRPMTPDSTPYIDRSKRYQNVYVAAGHNMLGLSMSPGTGKLVAELMNDETPHLDATRYSLSRKI</sequence>
<protein>
    <submittedName>
        <fullName evidence="4">D-amino acid dehydrogenase small subunit</fullName>
        <ecNumber evidence="4">1.4.99.6</ecNumber>
    </submittedName>
</protein>
<keyword evidence="5" id="KW-1185">Reference proteome</keyword>
<name>A0A5C5V8F9_9BACT</name>
<accession>A0A5C5V8F9</accession>
<gene>
    <name evidence="4" type="primary">dadA</name>
    <name evidence="4" type="ORF">Enr8_22630</name>
</gene>
<dbReference type="SUPFAM" id="SSF54373">
    <property type="entry name" value="FAD-linked reductases, C-terminal domain"/>
    <property type="match status" value="1"/>
</dbReference>
<keyword evidence="2" id="KW-0812">Transmembrane</keyword>
<dbReference type="RefSeq" id="WP_146431430.1">
    <property type="nucleotide sequence ID" value="NZ_SJPF01000002.1"/>
</dbReference>
<evidence type="ECO:0000256" key="1">
    <source>
        <dbReference type="ARBA" id="ARBA00023002"/>
    </source>
</evidence>
<dbReference type="Gene3D" id="3.30.9.10">
    <property type="entry name" value="D-Amino Acid Oxidase, subunit A, domain 2"/>
    <property type="match status" value="1"/>
</dbReference>
<evidence type="ECO:0000313" key="5">
    <source>
        <dbReference type="Proteomes" id="UP000318878"/>
    </source>
</evidence>
<keyword evidence="2" id="KW-1133">Transmembrane helix</keyword>
<feature type="transmembrane region" description="Helical" evidence="2">
    <location>
        <begin position="6"/>
        <end position="23"/>
    </location>
</feature>
<dbReference type="EMBL" id="SJPF01000002">
    <property type="protein sequence ID" value="TWT34848.1"/>
    <property type="molecule type" value="Genomic_DNA"/>
</dbReference>
<dbReference type="PANTHER" id="PTHR13847">
    <property type="entry name" value="SARCOSINE DEHYDROGENASE-RELATED"/>
    <property type="match status" value="1"/>
</dbReference>
<comment type="caution">
    <text evidence="4">The sequence shown here is derived from an EMBL/GenBank/DDBJ whole genome shotgun (WGS) entry which is preliminary data.</text>
</comment>
<dbReference type="InterPro" id="IPR036188">
    <property type="entry name" value="FAD/NAD-bd_sf"/>
</dbReference>
<dbReference type="Proteomes" id="UP000318878">
    <property type="component" value="Unassembled WGS sequence"/>
</dbReference>
<feature type="domain" description="FAD dependent oxidoreductase" evidence="3">
    <location>
        <begin position="7"/>
        <end position="397"/>
    </location>
</feature>
<proteinExistence type="predicted"/>
<dbReference type="PANTHER" id="PTHR13847:SF289">
    <property type="entry name" value="GLYCINE OXIDASE"/>
    <property type="match status" value="1"/>
</dbReference>
<reference evidence="4 5" key="1">
    <citation type="submission" date="2019-02" db="EMBL/GenBank/DDBJ databases">
        <title>Deep-cultivation of Planctomycetes and their phenomic and genomic characterization uncovers novel biology.</title>
        <authorList>
            <person name="Wiegand S."/>
            <person name="Jogler M."/>
            <person name="Boedeker C."/>
            <person name="Pinto D."/>
            <person name="Vollmers J."/>
            <person name="Rivas-Marin E."/>
            <person name="Kohn T."/>
            <person name="Peeters S.H."/>
            <person name="Heuer A."/>
            <person name="Rast P."/>
            <person name="Oberbeckmann S."/>
            <person name="Bunk B."/>
            <person name="Jeske O."/>
            <person name="Meyerdierks A."/>
            <person name="Storesund J.E."/>
            <person name="Kallscheuer N."/>
            <person name="Luecker S."/>
            <person name="Lage O.M."/>
            <person name="Pohl T."/>
            <person name="Merkel B.J."/>
            <person name="Hornburger P."/>
            <person name="Mueller R.-W."/>
            <person name="Bruemmer F."/>
            <person name="Labrenz M."/>
            <person name="Spormann A.M."/>
            <person name="Op Den Camp H."/>
            <person name="Overmann J."/>
            <person name="Amann R."/>
            <person name="Jetten M.S.M."/>
            <person name="Mascher T."/>
            <person name="Medema M.H."/>
            <person name="Devos D.P."/>
            <person name="Kaster A.-K."/>
            <person name="Ovreas L."/>
            <person name="Rohde M."/>
            <person name="Galperin M.Y."/>
            <person name="Jogler C."/>
        </authorList>
    </citation>
    <scope>NUCLEOTIDE SEQUENCE [LARGE SCALE GENOMIC DNA]</scope>
    <source>
        <strain evidence="4 5">Enr8</strain>
    </source>
</reference>
<dbReference type="Gene3D" id="3.50.50.60">
    <property type="entry name" value="FAD/NAD(P)-binding domain"/>
    <property type="match status" value="2"/>
</dbReference>
<dbReference type="SUPFAM" id="SSF51905">
    <property type="entry name" value="FAD/NAD(P)-binding domain"/>
    <property type="match status" value="1"/>
</dbReference>
<dbReference type="GO" id="GO:0005737">
    <property type="term" value="C:cytoplasm"/>
    <property type="evidence" value="ECO:0007669"/>
    <property type="project" value="TreeGrafter"/>
</dbReference>
<keyword evidence="1 4" id="KW-0560">Oxidoreductase</keyword>
<dbReference type="AlphaFoldDB" id="A0A5C5V8F9"/>
<dbReference type="EC" id="1.4.99.6" evidence="4"/>
<evidence type="ECO:0000259" key="3">
    <source>
        <dbReference type="Pfam" id="PF01266"/>
    </source>
</evidence>
<dbReference type="GO" id="GO:0016491">
    <property type="term" value="F:oxidoreductase activity"/>
    <property type="evidence" value="ECO:0007669"/>
    <property type="project" value="UniProtKB-KW"/>
</dbReference>
<dbReference type="InterPro" id="IPR006076">
    <property type="entry name" value="FAD-dep_OxRdtase"/>
</dbReference>
<evidence type="ECO:0000313" key="4">
    <source>
        <dbReference type="EMBL" id="TWT34848.1"/>
    </source>
</evidence>
<organism evidence="4 5">
    <name type="scientific">Blastopirellula retiformator</name>
    <dbReference type="NCBI Taxonomy" id="2527970"/>
    <lineage>
        <taxon>Bacteria</taxon>
        <taxon>Pseudomonadati</taxon>
        <taxon>Planctomycetota</taxon>
        <taxon>Planctomycetia</taxon>
        <taxon>Pirellulales</taxon>
        <taxon>Pirellulaceae</taxon>
        <taxon>Blastopirellula</taxon>
    </lineage>
</organism>
<dbReference type="OrthoDB" id="9794226at2"/>
<keyword evidence="2" id="KW-0472">Membrane</keyword>
<evidence type="ECO:0000256" key="2">
    <source>
        <dbReference type="SAM" id="Phobius"/>
    </source>
</evidence>